<keyword evidence="6 7" id="KW-0560">Oxidoreductase</keyword>
<dbReference type="Gene3D" id="1.10.540.10">
    <property type="entry name" value="Acyl-CoA dehydrogenase/oxidase, N-terminal domain"/>
    <property type="match status" value="1"/>
</dbReference>
<evidence type="ECO:0000256" key="1">
    <source>
        <dbReference type="ARBA" id="ARBA00001974"/>
    </source>
</evidence>
<keyword evidence="12" id="KW-1185">Reference proteome</keyword>
<dbReference type="Gene3D" id="1.20.140.10">
    <property type="entry name" value="Butyryl-CoA Dehydrogenase, subunit A, domain 3"/>
    <property type="match status" value="1"/>
</dbReference>
<reference evidence="11 12" key="1">
    <citation type="submission" date="2020-07" db="EMBL/GenBank/DDBJ databases">
        <title>Sequencing the genomes of 1000 actinobacteria strains.</title>
        <authorList>
            <person name="Klenk H.-P."/>
        </authorList>
    </citation>
    <scope>NUCLEOTIDE SEQUENCE [LARGE SCALE GENOMIC DNA]</scope>
    <source>
        <strain evidence="11 12">DSM 44121</strain>
    </source>
</reference>
<dbReference type="InterPro" id="IPR037069">
    <property type="entry name" value="AcylCoA_DH/ox_N_sf"/>
</dbReference>
<evidence type="ECO:0000259" key="10">
    <source>
        <dbReference type="Pfam" id="PF02771"/>
    </source>
</evidence>
<dbReference type="EC" id="1.3.8.7" evidence="11"/>
<dbReference type="GO" id="GO:0050660">
    <property type="term" value="F:flavin adenine dinucleotide binding"/>
    <property type="evidence" value="ECO:0007669"/>
    <property type="project" value="InterPro"/>
</dbReference>
<evidence type="ECO:0000313" key="11">
    <source>
        <dbReference type="EMBL" id="MBA8807435.1"/>
    </source>
</evidence>
<dbReference type="InterPro" id="IPR006091">
    <property type="entry name" value="Acyl-CoA_Oxase/DH_mid-dom"/>
</dbReference>
<evidence type="ECO:0000256" key="4">
    <source>
        <dbReference type="ARBA" id="ARBA00022630"/>
    </source>
</evidence>
<evidence type="ECO:0000256" key="5">
    <source>
        <dbReference type="ARBA" id="ARBA00022827"/>
    </source>
</evidence>
<comment type="caution">
    <text evidence="11">The sequence shown here is derived from an EMBL/GenBank/DDBJ whole genome shotgun (WGS) entry which is preliminary data.</text>
</comment>
<dbReference type="FunFam" id="2.40.110.10:FF:000002">
    <property type="entry name" value="Acyl-CoA dehydrogenase fadE12"/>
    <property type="match status" value="1"/>
</dbReference>
<feature type="domain" description="Acyl-CoA dehydrogenase/oxidase C-terminal" evidence="8">
    <location>
        <begin position="258"/>
        <end position="407"/>
    </location>
</feature>
<proteinExistence type="inferred from homology"/>
<feature type="domain" description="Acyl-CoA oxidase/dehydrogenase middle" evidence="9">
    <location>
        <begin position="144"/>
        <end position="246"/>
    </location>
</feature>
<dbReference type="InterPro" id="IPR050741">
    <property type="entry name" value="Acyl-CoA_dehydrogenase"/>
</dbReference>
<evidence type="ECO:0000256" key="7">
    <source>
        <dbReference type="RuleBase" id="RU362125"/>
    </source>
</evidence>
<dbReference type="PANTHER" id="PTHR48083:SF13">
    <property type="entry name" value="ACYL-COA DEHYDROGENASE FAMILY MEMBER 11"/>
    <property type="match status" value="1"/>
</dbReference>
<evidence type="ECO:0000313" key="12">
    <source>
        <dbReference type="Proteomes" id="UP000540568"/>
    </source>
</evidence>
<feature type="domain" description="Acyl-CoA dehydrogenase/oxidase N-terminal" evidence="10">
    <location>
        <begin position="9"/>
        <end position="140"/>
    </location>
</feature>
<dbReference type="InterPro" id="IPR046373">
    <property type="entry name" value="Acyl-CoA_Oxase/DH_mid-dom_sf"/>
</dbReference>
<evidence type="ECO:0000256" key="3">
    <source>
        <dbReference type="ARBA" id="ARBA00011738"/>
    </source>
</evidence>
<dbReference type="PANTHER" id="PTHR48083">
    <property type="entry name" value="MEDIUM-CHAIN SPECIFIC ACYL-COA DEHYDROGENASE, MITOCHONDRIAL-RELATED"/>
    <property type="match status" value="1"/>
</dbReference>
<comment type="similarity">
    <text evidence="2 7">Belongs to the acyl-CoA dehydrogenase family.</text>
</comment>
<dbReference type="InterPro" id="IPR036250">
    <property type="entry name" value="AcylCo_DH-like_C"/>
</dbReference>
<dbReference type="RefSeq" id="WP_182615011.1">
    <property type="nucleotide sequence ID" value="NZ_BAAATF010000007.1"/>
</dbReference>
<dbReference type="Pfam" id="PF02770">
    <property type="entry name" value="Acyl-CoA_dh_M"/>
    <property type="match status" value="1"/>
</dbReference>
<name>A0A7W3PCZ6_9MICO</name>
<dbReference type="InterPro" id="IPR013786">
    <property type="entry name" value="AcylCoA_DH/ox_N"/>
</dbReference>
<organism evidence="11 12">
    <name type="scientific">Promicromonospora sukumoe</name>
    <dbReference type="NCBI Taxonomy" id="88382"/>
    <lineage>
        <taxon>Bacteria</taxon>
        <taxon>Bacillati</taxon>
        <taxon>Actinomycetota</taxon>
        <taxon>Actinomycetes</taxon>
        <taxon>Micrococcales</taxon>
        <taxon>Promicromonosporaceae</taxon>
        <taxon>Promicromonospora</taxon>
    </lineage>
</organism>
<dbReference type="Proteomes" id="UP000540568">
    <property type="component" value="Unassembled WGS sequence"/>
</dbReference>
<sequence>MDFAPDTTTRDITDRVRDFLADEVLPAEPVLAAQVAATPGDWSFRPVVRDLQAAARGRGLWNLFLPPGGPDGPGGLAAERGGGLTNLQYAPVAELTGYSPKLAPVAMNCAAPDTGNMELLAHFATPQQRERWLDPLLEGEQRSAFCMTEPAVASSDATNIATRIVRDGDEYVVTGRKWFATGAMNPDCGLLVVMGKTDPGAARHRQQSMVLVPRDTPGVTVVRGLTVLGYDDRDHGGHAEIVFDDVRVPASALLGGEGEGFAMAQARLGPGRIHHCMRALGTAERALDLVRERAADRVAFGAPLADQGVVREWVATSRIEIESLRLLVLKTAWLMDTVGNKAAMTEIQAIKIAVPRAVGQILDRAVQVFGAAGVSGDHPLAELLAGVRTLRLADGPDEVHLASLGRAELRRRAPYLARVAPELSTVEGDPT</sequence>
<keyword evidence="4 7" id="KW-0285">Flavoprotein</keyword>
<evidence type="ECO:0000256" key="6">
    <source>
        <dbReference type="ARBA" id="ARBA00023002"/>
    </source>
</evidence>
<dbReference type="Pfam" id="PF00441">
    <property type="entry name" value="Acyl-CoA_dh_1"/>
    <property type="match status" value="1"/>
</dbReference>
<evidence type="ECO:0000256" key="2">
    <source>
        <dbReference type="ARBA" id="ARBA00009347"/>
    </source>
</evidence>
<evidence type="ECO:0000259" key="9">
    <source>
        <dbReference type="Pfam" id="PF02770"/>
    </source>
</evidence>
<gene>
    <name evidence="11" type="ORF">FHX71_001377</name>
</gene>
<dbReference type="SUPFAM" id="SSF56645">
    <property type="entry name" value="Acyl-CoA dehydrogenase NM domain-like"/>
    <property type="match status" value="1"/>
</dbReference>
<dbReference type="GO" id="GO:0070991">
    <property type="term" value="F:medium-chain fatty acyl-CoA dehydrogenase activity"/>
    <property type="evidence" value="ECO:0007669"/>
    <property type="project" value="UniProtKB-EC"/>
</dbReference>
<dbReference type="InterPro" id="IPR009075">
    <property type="entry name" value="AcylCo_DH/oxidase_C"/>
</dbReference>
<comment type="subunit">
    <text evidence="3">Homodimer.</text>
</comment>
<keyword evidence="5 7" id="KW-0274">FAD</keyword>
<dbReference type="GO" id="GO:0033539">
    <property type="term" value="P:fatty acid beta-oxidation using acyl-CoA dehydrogenase"/>
    <property type="evidence" value="ECO:0007669"/>
    <property type="project" value="TreeGrafter"/>
</dbReference>
<dbReference type="EMBL" id="JACGWV010000001">
    <property type="protein sequence ID" value="MBA8807435.1"/>
    <property type="molecule type" value="Genomic_DNA"/>
</dbReference>
<dbReference type="GO" id="GO:0005737">
    <property type="term" value="C:cytoplasm"/>
    <property type="evidence" value="ECO:0007669"/>
    <property type="project" value="TreeGrafter"/>
</dbReference>
<comment type="cofactor">
    <cofactor evidence="1 7">
        <name>FAD</name>
        <dbReference type="ChEBI" id="CHEBI:57692"/>
    </cofactor>
</comment>
<dbReference type="SUPFAM" id="SSF47203">
    <property type="entry name" value="Acyl-CoA dehydrogenase C-terminal domain-like"/>
    <property type="match status" value="1"/>
</dbReference>
<evidence type="ECO:0000259" key="8">
    <source>
        <dbReference type="Pfam" id="PF00441"/>
    </source>
</evidence>
<dbReference type="InterPro" id="IPR009100">
    <property type="entry name" value="AcylCoA_DH/oxidase_NM_dom_sf"/>
</dbReference>
<protein>
    <submittedName>
        <fullName evidence="11">Acyl-CoA dehydrogenase</fullName>
        <ecNumber evidence="11">1.3.8.7</ecNumber>
    </submittedName>
</protein>
<dbReference type="AlphaFoldDB" id="A0A7W3PCZ6"/>
<dbReference type="Pfam" id="PF02771">
    <property type="entry name" value="Acyl-CoA_dh_N"/>
    <property type="match status" value="1"/>
</dbReference>
<dbReference type="Gene3D" id="2.40.110.10">
    <property type="entry name" value="Butyryl-CoA Dehydrogenase, subunit A, domain 2"/>
    <property type="match status" value="1"/>
</dbReference>
<accession>A0A7W3PCZ6</accession>